<feature type="domain" description="SHS2" evidence="7">
    <location>
        <begin position="5"/>
        <end position="192"/>
    </location>
</feature>
<dbReference type="InterPro" id="IPR050696">
    <property type="entry name" value="FtsA/MreB"/>
</dbReference>
<comment type="similarity">
    <text evidence="5 6">Belongs to the FtsA/MreB family.</text>
</comment>
<keyword evidence="4 5" id="KW-0131">Cell cycle</keyword>
<dbReference type="GO" id="GO:0009898">
    <property type="term" value="C:cytoplasmic side of plasma membrane"/>
    <property type="evidence" value="ECO:0007669"/>
    <property type="project" value="UniProtKB-UniRule"/>
</dbReference>
<dbReference type="SMART" id="SM00842">
    <property type="entry name" value="FtsA"/>
    <property type="match status" value="1"/>
</dbReference>
<evidence type="ECO:0000256" key="6">
    <source>
        <dbReference type="PIRNR" id="PIRNR003101"/>
    </source>
</evidence>
<evidence type="ECO:0000256" key="2">
    <source>
        <dbReference type="ARBA" id="ARBA00022618"/>
    </source>
</evidence>
<dbReference type="GO" id="GO:0043093">
    <property type="term" value="P:FtsZ-dependent cytokinesis"/>
    <property type="evidence" value="ECO:0007669"/>
    <property type="project" value="UniProtKB-UniRule"/>
</dbReference>
<gene>
    <name evidence="5 8" type="primary">ftsA</name>
    <name evidence="8" type="ORF">C1I91_20055</name>
</gene>
<dbReference type="NCBIfam" id="TIGR01174">
    <property type="entry name" value="ftsA"/>
    <property type="match status" value="1"/>
</dbReference>
<reference evidence="8 9" key="1">
    <citation type="submission" date="2018-01" db="EMBL/GenBank/DDBJ databases">
        <title>Genome Sequencing and Assembly of Anaerobacter polyendosporus strain CT4.</title>
        <authorList>
            <person name="Tachaapaikoon C."/>
            <person name="Sutheeworapong S."/>
            <person name="Jenjaroenpun P."/>
            <person name="Wongsurawat T."/>
            <person name="Nookeaw I."/>
            <person name="Cheawchanlertfa P."/>
            <person name="Kosugi A."/>
            <person name="Cheevadhanarak S."/>
            <person name="Ratanakhanokchai K."/>
        </authorList>
    </citation>
    <scope>NUCLEOTIDE SEQUENCE [LARGE SCALE GENOMIC DNA]</scope>
    <source>
        <strain evidence="8 9">CT4</strain>
    </source>
</reference>
<dbReference type="Gene3D" id="3.30.420.40">
    <property type="match status" value="2"/>
</dbReference>
<dbReference type="Pfam" id="PF02491">
    <property type="entry name" value="SHS2_FTSA"/>
    <property type="match status" value="1"/>
</dbReference>
<dbReference type="OrthoDB" id="9768127at2"/>
<dbReference type="HAMAP" id="MF_02033">
    <property type="entry name" value="FtsA"/>
    <property type="match status" value="1"/>
</dbReference>
<comment type="subunit">
    <text evidence="5">Self-interacts. Interacts with FtsZ.</text>
</comment>
<accession>A0A3R5VA86</accession>
<name>A0A3R5VA86_9CLOT</name>
<keyword evidence="3 5" id="KW-0472">Membrane</keyword>
<dbReference type="Pfam" id="PF14450">
    <property type="entry name" value="FtsA"/>
    <property type="match status" value="1"/>
</dbReference>
<dbReference type="PANTHER" id="PTHR32432:SF4">
    <property type="entry name" value="CELL DIVISION PROTEIN FTSA"/>
    <property type="match status" value="1"/>
</dbReference>
<keyword evidence="1 5" id="KW-1003">Cell membrane</keyword>
<evidence type="ECO:0000313" key="9">
    <source>
        <dbReference type="Proteomes" id="UP000286268"/>
    </source>
</evidence>
<dbReference type="PANTHER" id="PTHR32432">
    <property type="entry name" value="CELL DIVISION PROTEIN FTSA-RELATED"/>
    <property type="match status" value="1"/>
</dbReference>
<dbReference type="SUPFAM" id="SSF53067">
    <property type="entry name" value="Actin-like ATPase domain"/>
    <property type="match status" value="2"/>
</dbReference>
<organism evidence="8 9">
    <name type="scientific">Clostridium manihotivorum</name>
    <dbReference type="NCBI Taxonomy" id="2320868"/>
    <lineage>
        <taxon>Bacteria</taxon>
        <taxon>Bacillati</taxon>
        <taxon>Bacillota</taxon>
        <taxon>Clostridia</taxon>
        <taxon>Eubacteriales</taxon>
        <taxon>Clostridiaceae</taxon>
        <taxon>Clostridium</taxon>
    </lineage>
</organism>
<dbReference type="EMBL" id="CP025746">
    <property type="protein sequence ID" value="QAA33734.1"/>
    <property type="molecule type" value="Genomic_DNA"/>
</dbReference>
<evidence type="ECO:0000256" key="3">
    <source>
        <dbReference type="ARBA" id="ARBA00023136"/>
    </source>
</evidence>
<sequence length="411" mass="46170">MQRTIVGIDIGNDNISASVAKVNGDDFEVISSIFVPSKGLSKGKVVNLNHLTESLKDCIDQIKKDTNIDFKSVFVGISSFGTRLVRSKGLSVMDSRLNIITPSEVKEALSDAQNIKLDTDEIIVDVVPESFLIDDNVIVEDPLAMKASKLQVNCAIVVGKRELINSYRNAFSLSGLEIEGVYINSLELRKIILNKKTKDEGILIVDAGSDTTEITLYKGNELSYMVSLPVGGYNITKDISICLQVPEDQAEVVKYSFSENYKTLYREHSIGTLKDNTLGIDIKLFKDVIESRIDEIVTLIYKDIKESGYLDEISNIYIFGNGLSMFQDVKYFFEDRMRKKTVIVTKNQLELQNSCIINSIGIVKDASDRLKLIYEHPLNNESNANQDDEINNKKKKSGLIRNFKRLIDDFF</sequence>
<dbReference type="KEGG" id="cmah:C1I91_20055"/>
<dbReference type="InterPro" id="IPR003494">
    <property type="entry name" value="SHS2_FtsA"/>
</dbReference>
<keyword evidence="2 5" id="KW-0132">Cell division</keyword>
<protein>
    <recommendedName>
        <fullName evidence="5 6">Cell division protein FtsA</fullName>
    </recommendedName>
</protein>
<proteinExistence type="inferred from homology"/>
<keyword evidence="9" id="KW-1185">Reference proteome</keyword>
<comment type="subcellular location">
    <subcellularLocation>
        <location evidence="5">Cell membrane</location>
        <topology evidence="5">Peripheral membrane protein</topology>
        <orientation evidence="5">Cytoplasmic side</orientation>
    </subcellularLocation>
    <text evidence="5">Localizes to the Z ring in an FtsZ-dependent manner. Targeted to the membrane through a conserved C-terminal amphipathic helix.</text>
</comment>
<evidence type="ECO:0000256" key="5">
    <source>
        <dbReference type="HAMAP-Rule" id="MF_02033"/>
    </source>
</evidence>
<dbReference type="GO" id="GO:0032153">
    <property type="term" value="C:cell division site"/>
    <property type="evidence" value="ECO:0007669"/>
    <property type="project" value="UniProtKB-UniRule"/>
</dbReference>
<dbReference type="AlphaFoldDB" id="A0A3R5VA86"/>
<evidence type="ECO:0000256" key="1">
    <source>
        <dbReference type="ARBA" id="ARBA00022475"/>
    </source>
</evidence>
<evidence type="ECO:0000256" key="4">
    <source>
        <dbReference type="ARBA" id="ARBA00023306"/>
    </source>
</evidence>
<dbReference type="InterPro" id="IPR043129">
    <property type="entry name" value="ATPase_NBD"/>
</dbReference>
<dbReference type="Proteomes" id="UP000286268">
    <property type="component" value="Chromosome"/>
</dbReference>
<dbReference type="RefSeq" id="WP_128214459.1">
    <property type="nucleotide sequence ID" value="NZ_CP025746.1"/>
</dbReference>
<dbReference type="InterPro" id="IPR020823">
    <property type="entry name" value="Cell_div_FtsA"/>
</dbReference>
<comment type="function">
    <text evidence="5 6">Cell division protein that is involved in the assembly of the Z ring. May serve as a membrane anchor for the Z ring.</text>
</comment>
<dbReference type="PIRSF" id="PIRSF003101">
    <property type="entry name" value="FtsA"/>
    <property type="match status" value="1"/>
</dbReference>
<evidence type="ECO:0000313" key="8">
    <source>
        <dbReference type="EMBL" id="QAA33734.1"/>
    </source>
</evidence>
<evidence type="ECO:0000259" key="7">
    <source>
        <dbReference type="SMART" id="SM00842"/>
    </source>
</evidence>